<dbReference type="EMBL" id="DSRU01000141">
    <property type="protein sequence ID" value="HFM98049.1"/>
    <property type="molecule type" value="Genomic_DNA"/>
</dbReference>
<proteinExistence type="inferred from homology"/>
<dbReference type="GO" id="GO:0006508">
    <property type="term" value="P:proteolysis"/>
    <property type="evidence" value="ECO:0007669"/>
    <property type="project" value="UniProtKB-KW"/>
</dbReference>
<dbReference type="InterPro" id="IPR000209">
    <property type="entry name" value="Peptidase_S8/S53_dom"/>
</dbReference>
<sequence>MKRDSYSDQQAHASFQPRSPQSAIDPTQLGQPTQHSSSTSDMGAKWLNKASGWVADKLQTAQNFVSSGDAISPDQILPALKGTVSPNQPLVGVIDSGFGANEHGSKMVEAIQKENPQAQIWKGGGVGTGNWSESLVEFVDTAKAGGHSRAVANLSFDLTEVHPDGSVSTRTQLTAEEQSALTYARDNGVLVVASSGNQGGAMSALGQASQPSDNLIVVGAANDNDSSGVAQSAIRASYSSYGAGLDLVADVGTAGTSLAAAKVTGAIANIWSANPELSSQQVNQILTTTATDLKAPGRDAETGAGLLNSTGAINLATHTTPEAIVFSGAQLIQPVPESLAGATWESRNGSVASERTNFPIEGDKPRSPARSIPAQRAAKQRAAGQRAFVLHRQGERAPLPPRPAQSTPTPAQRAAGQRAVASPTPAQRANLLHRQGERAPLPPPPGSIHTNSGTTSRRTTSRCTSPTTGTTPSSCPPPGSTHPCPTSQSPSPTRGTIGSPPPPGSIHTNSGTTSRGTTSRWTTS</sequence>
<evidence type="ECO:0000256" key="2">
    <source>
        <dbReference type="ARBA" id="ARBA00022670"/>
    </source>
</evidence>
<feature type="compositionally biased region" description="Low complexity" evidence="6">
    <location>
        <begin position="374"/>
        <end position="387"/>
    </location>
</feature>
<dbReference type="AlphaFoldDB" id="A0A7C3KCZ6"/>
<dbReference type="GO" id="GO:0004252">
    <property type="term" value="F:serine-type endopeptidase activity"/>
    <property type="evidence" value="ECO:0007669"/>
    <property type="project" value="InterPro"/>
</dbReference>
<dbReference type="SUPFAM" id="SSF52743">
    <property type="entry name" value="Subtilisin-like"/>
    <property type="match status" value="1"/>
</dbReference>
<dbReference type="PROSITE" id="PS51892">
    <property type="entry name" value="SUBTILASE"/>
    <property type="match status" value="1"/>
</dbReference>
<dbReference type="PANTHER" id="PTHR43806">
    <property type="entry name" value="PEPTIDASE S8"/>
    <property type="match status" value="1"/>
</dbReference>
<dbReference type="PANTHER" id="PTHR43806:SF11">
    <property type="entry name" value="CEREVISIN-RELATED"/>
    <property type="match status" value="1"/>
</dbReference>
<evidence type="ECO:0000256" key="6">
    <source>
        <dbReference type="SAM" id="MobiDB-lite"/>
    </source>
</evidence>
<accession>A0A7C3KCZ6</accession>
<dbReference type="Pfam" id="PF00082">
    <property type="entry name" value="Peptidase_S8"/>
    <property type="match status" value="1"/>
</dbReference>
<keyword evidence="4" id="KW-0720">Serine protease</keyword>
<feature type="compositionally biased region" description="Low complexity" evidence="6">
    <location>
        <begin position="481"/>
        <end position="498"/>
    </location>
</feature>
<evidence type="ECO:0000256" key="4">
    <source>
        <dbReference type="ARBA" id="ARBA00022825"/>
    </source>
</evidence>
<comment type="caution">
    <text evidence="5">Lacks conserved residue(s) required for the propagation of feature annotation.</text>
</comment>
<keyword evidence="2" id="KW-0645">Protease</keyword>
<feature type="compositionally biased region" description="Low complexity" evidence="6">
    <location>
        <begin position="505"/>
        <end position="524"/>
    </location>
</feature>
<dbReference type="InterPro" id="IPR050131">
    <property type="entry name" value="Peptidase_S8_subtilisin-like"/>
</dbReference>
<feature type="compositionally biased region" description="Low complexity" evidence="6">
    <location>
        <begin position="452"/>
        <end position="473"/>
    </location>
</feature>
<comment type="caution">
    <text evidence="8">The sequence shown here is derived from an EMBL/GenBank/DDBJ whole genome shotgun (WGS) entry which is preliminary data.</text>
</comment>
<feature type="compositionally biased region" description="Polar residues" evidence="6">
    <location>
        <begin position="345"/>
        <end position="356"/>
    </location>
</feature>
<protein>
    <recommendedName>
        <fullName evidence="7">Peptidase S8/S53 domain-containing protein</fullName>
    </recommendedName>
</protein>
<feature type="compositionally biased region" description="Polar residues" evidence="6">
    <location>
        <begin position="7"/>
        <end position="41"/>
    </location>
</feature>
<name>A0A7C3KCZ6_9CYAN</name>
<organism evidence="8">
    <name type="scientific">Oscillatoriales cyanobacterium SpSt-418</name>
    <dbReference type="NCBI Taxonomy" id="2282169"/>
    <lineage>
        <taxon>Bacteria</taxon>
        <taxon>Bacillati</taxon>
        <taxon>Cyanobacteriota</taxon>
        <taxon>Cyanophyceae</taxon>
        <taxon>Oscillatoriophycideae</taxon>
        <taxon>Oscillatoriales</taxon>
    </lineage>
</organism>
<keyword evidence="3" id="KW-0378">Hydrolase</keyword>
<feature type="region of interest" description="Disordered" evidence="6">
    <location>
        <begin position="1"/>
        <end position="43"/>
    </location>
</feature>
<dbReference type="Gene3D" id="3.40.50.200">
    <property type="entry name" value="Peptidase S8/S53 domain"/>
    <property type="match status" value="1"/>
</dbReference>
<gene>
    <name evidence="8" type="ORF">ENR64_09900</name>
</gene>
<reference evidence="8" key="1">
    <citation type="journal article" date="2020" name="mSystems">
        <title>Genome- and Community-Level Interaction Insights into Carbon Utilization and Element Cycling Functions of Hydrothermarchaeota in Hydrothermal Sediment.</title>
        <authorList>
            <person name="Zhou Z."/>
            <person name="Liu Y."/>
            <person name="Xu W."/>
            <person name="Pan J."/>
            <person name="Luo Z.H."/>
            <person name="Li M."/>
        </authorList>
    </citation>
    <scope>NUCLEOTIDE SEQUENCE [LARGE SCALE GENOMIC DNA]</scope>
    <source>
        <strain evidence="8">SpSt-418</strain>
    </source>
</reference>
<evidence type="ECO:0000259" key="7">
    <source>
        <dbReference type="Pfam" id="PF00082"/>
    </source>
</evidence>
<comment type="similarity">
    <text evidence="1 5">Belongs to the peptidase S8 family.</text>
</comment>
<evidence type="ECO:0000256" key="3">
    <source>
        <dbReference type="ARBA" id="ARBA00022801"/>
    </source>
</evidence>
<evidence type="ECO:0000313" key="8">
    <source>
        <dbReference type="EMBL" id="HFM98049.1"/>
    </source>
</evidence>
<evidence type="ECO:0000256" key="5">
    <source>
        <dbReference type="PROSITE-ProRule" id="PRU01240"/>
    </source>
</evidence>
<feature type="domain" description="Peptidase S8/S53" evidence="7">
    <location>
        <begin position="146"/>
        <end position="305"/>
    </location>
</feature>
<evidence type="ECO:0000256" key="1">
    <source>
        <dbReference type="ARBA" id="ARBA00011073"/>
    </source>
</evidence>
<feature type="region of interest" description="Disordered" evidence="6">
    <location>
        <begin position="343"/>
        <end position="524"/>
    </location>
</feature>
<dbReference type="InterPro" id="IPR036852">
    <property type="entry name" value="Peptidase_S8/S53_dom_sf"/>
</dbReference>